<keyword evidence="1" id="KW-0472">Membrane</keyword>
<comment type="caution">
    <text evidence="2">The sequence shown here is derived from an EMBL/GenBank/DDBJ whole genome shotgun (WGS) entry which is preliminary data.</text>
</comment>
<evidence type="ECO:0000256" key="1">
    <source>
        <dbReference type="SAM" id="Phobius"/>
    </source>
</evidence>
<keyword evidence="1" id="KW-1133">Transmembrane helix</keyword>
<name>A0A965LLC4_9PROT</name>
<feature type="transmembrane region" description="Helical" evidence="1">
    <location>
        <begin position="180"/>
        <end position="198"/>
    </location>
</feature>
<dbReference type="EMBL" id="RFXN01000053">
    <property type="protein sequence ID" value="NBR94076.1"/>
    <property type="molecule type" value="Genomic_DNA"/>
</dbReference>
<organism evidence="2 3">
    <name type="scientific">Candidatus Fonsibacter lacus</name>
    <dbReference type="NCBI Taxonomy" id="2576439"/>
    <lineage>
        <taxon>Bacteria</taxon>
        <taxon>Pseudomonadati</taxon>
        <taxon>Pseudomonadota</taxon>
        <taxon>Alphaproteobacteria</taxon>
        <taxon>Candidatus Pelagibacterales</taxon>
        <taxon>Candidatus Pelagibacterales incertae sedis</taxon>
        <taxon>Candidatus Fonsibacter</taxon>
    </lineage>
</organism>
<accession>A0A965LLC4</accession>
<feature type="transmembrane region" description="Helical" evidence="1">
    <location>
        <begin position="39"/>
        <end position="58"/>
    </location>
</feature>
<gene>
    <name evidence="2" type="ORF">EBT44_04480</name>
</gene>
<keyword evidence="1" id="KW-0812">Transmembrane</keyword>
<evidence type="ECO:0000313" key="2">
    <source>
        <dbReference type="EMBL" id="NBR94076.1"/>
    </source>
</evidence>
<feature type="transmembrane region" description="Helical" evidence="1">
    <location>
        <begin position="12"/>
        <end position="33"/>
    </location>
</feature>
<dbReference type="Proteomes" id="UP000740727">
    <property type="component" value="Unassembled WGS sequence"/>
</dbReference>
<protein>
    <recommendedName>
        <fullName evidence="4">PH domain-containing protein</fullName>
    </recommendedName>
</protein>
<evidence type="ECO:0000313" key="3">
    <source>
        <dbReference type="Proteomes" id="UP000740727"/>
    </source>
</evidence>
<evidence type="ECO:0008006" key="4">
    <source>
        <dbReference type="Google" id="ProtNLM"/>
    </source>
</evidence>
<proteinExistence type="predicted"/>
<dbReference type="AlphaFoldDB" id="A0A965LLC4"/>
<sequence>MVSNIEQFRPRNGYFLALLIFFAISTLTFVNILDYGLRGGLPSITWGLFACSLFYLIFIHPKVVYCDEGLVIVNPMQTITLGWDEISLIDSKFTMYVIHQSSGTKYHAFAAQAPGRYHIRNIHPTEIRGMKLNDSGSIKAGESPRSNSGIAIAIARAKFENFHQGNNIQGLNFSIIPNKLGASIVLFLFLLAITTQILQS</sequence>
<reference evidence="2" key="1">
    <citation type="submission" date="2018-10" db="EMBL/GenBank/DDBJ databases">
        <title>Iterative Subtractive Binning of Freshwater Chronoseries Metagenomes Recovers Nearly Complete Genomes from over Four Hundred Novel Species.</title>
        <authorList>
            <person name="Rodriguez-R L.M."/>
            <person name="Tsementzi D."/>
            <person name="Luo C."/>
            <person name="Konstantinidis K.T."/>
        </authorList>
    </citation>
    <scope>NUCLEOTIDE SEQUENCE</scope>
    <source>
        <strain evidence="2">WB5_2A_028</strain>
    </source>
</reference>